<evidence type="ECO:0000313" key="1">
    <source>
        <dbReference type="Ensembl" id="ENSACAP00000030314.1"/>
    </source>
</evidence>
<sequence>MCCGNGALRESHKGHHNGDLAVSGGGAWGSCHPTPHIPLIPPYLIPWGSACHLAFYHRKIGRNMLLLKL</sequence>
<evidence type="ECO:0000313" key="2">
    <source>
        <dbReference type="Proteomes" id="UP000001646"/>
    </source>
</evidence>
<reference evidence="1" key="3">
    <citation type="submission" date="2025-09" db="UniProtKB">
        <authorList>
            <consortium name="Ensembl"/>
        </authorList>
    </citation>
    <scope>IDENTIFICATION</scope>
</reference>
<dbReference type="Proteomes" id="UP000001646">
    <property type="component" value="Unplaced"/>
</dbReference>
<dbReference type="InParanoid" id="A0A803T524"/>
<accession>A0A803T524</accession>
<protein>
    <submittedName>
        <fullName evidence="1">Uncharacterized protein</fullName>
    </submittedName>
</protein>
<name>A0A803T524_ANOCA</name>
<dbReference type="AlphaFoldDB" id="A0A803T524"/>
<dbReference type="Ensembl" id="ENSACAT00000053672.1">
    <property type="protein sequence ID" value="ENSACAP00000030314.1"/>
    <property type="gene ID" value="ENSACAG00000043467.1"/>
</dbReference>
<reference evidence="1" key="2">
    <citation type="submission" date="2025-08" db="UniProtKB">
        <authorList>
            <consortium name="Ensembl"/>
        </authorList>
    </citation>
    <scope>IDENTIFICATION</scope>
</reference>
<reference evidence="1" key="1">
    <citation type="submission" date="2009-12" db="EMBL/GenBank/DDBJ databases">
        <title>The Genome Sequence of Anolis carolinensis (Green Anole Lizard).</title>
        <authorList>
            <consortium name="The Genome Sequencing Platform"/>
            <person name="Di Palma F."/>
            <person name="Alfoldi J."/>
            <person name="Heiman D."/>
            <person name="Young S."/>
            <person name="Grabherr M."/>
            <person name="Johnson J."/>
            <person name="Lander E.S."/>
            <person name="Lindblad-Toh K."/>
        </authorList>
    </citation>
    <scope>NUCLEOTIDE SEQUENCE [LARGE SCALE GENOMIC DNA]</scope>
    <source>
        <strain evidence="1">JBL SC #1</strain>
    </source>
</reference>
<proteinExistence type="predicted"/>
<organism evidence="1 2">
    <name type="scientific">Anolis carolinensis</name>
    <name type="common">Green anole</name>
    <name type="synonym">American chameleon</name>
    <dbReference type="NCBI Taxonomy" id="28377"/>
    <lineage>
        <taxon>Eukaryota</taxon>
        <taxon>Metazoa</taxon>
        <taxon>Chordata</taxon>
        <taxon>Craniata</taxon>
        <taxon>Vertebrata</taxon>
        <taxon>Euteleostomi</taxon>
        <taxon>Lepidosauria</taxon>
        <taxon>Squamata</taxon>
        <taxon>Bifurcata</taxon>
        <taxon>Unidentata</taxon>
        <taxon>Episquamata</taxon>
        <taxon>Toxicofera</taxon>
        <taxon>Iguania</taxon>
        <taxon>Dactyloidae</taxon>
        <taxon>Anolis</taxon>
    </lineage>
</organism>
<keyword evidence="2" id="KW-1185">Reference proteome</keyword>